<dbReference type="OrthoDB" id="9815676at2"/>
<keyword evidence="3" id="KW-0407">Ion channel</keyword>
<protein>
    <submittedName>
        <fullName evidence="3">Voltage-gated potassium channel</fullName>
    </submittedName>
</protein>
<accession>A0A328XUB2</accession>
<keyword evidence="2" id="KW-0812">Transmembrane</keyword>
<dbReference type="Proteomes" id="UP000249700">
    <property type="component" value="Unassembled WGS sequence"/>
</dbReference>
<evidence type="ECO:0000313" key="4">
    <source>
        <dbReference type="Proteomes" id="UP000249700"/>
    </source>
</evidence>
<feature type="transmembrane region" description="Helical" evidence="2">
    <location>
        <begin position="64"/>
        <end position="85"/>
    </location>
</feature>
<keyword evidence="3" id="KW-0813">Transport</keyword>
<keyword evidence="3" id="KW-0406">Ion transport</keyword>
<reference evidence="3 4" key="1">
    <citation type="submission" date="2018-06" db="EMBL/GenBank/DDBJ databases">
        <title>Comparative analysis of microorganisms from saline springs in Andes Mountain Range, Colombia.</title>
        <authorList>
            <person name="Rubin E."/>
        </authorList>
    </citation>
    <scope>NUCLEOTIDE SEQUENCE [LARGE SCALE GENOMIC DNA]</scope>
    <source>
        <strain evidence="3 4">USBA-857</strain>
    </source>
</reference>
<name>A0A328XUB2_9GAMM</name>
<gene>
    <name evidence="3" type="ORF">BCL93_105181</name>
</gene>
<dbReference type="EMBL" id="QLSX01000005">
    <property type="protein sequence ID" value="RAR61580.1"/>
    <property type="molecule type" value="Genomic_DNA"/>
</dbReference>
<comment type="caution">
    <text evidence="3">The sequence shown here is derived from an EMBL/GenBank/DDBJ whole genome shotgun (WGS) entry which is preliminary data.</text>
</comment>
<evidence type="ECO:0000256" key="2">
    <source>
        <dbReference type="SAM" id="Phobius"/>
    </source>
</evidence>
<organism evidence="3 4">
    <name type="scientific">Onishia taeanensis</name>
    <dbReference type="NCBI Taxonomy" id="284577"/>
    <lineage>
        <taxon>Bacteria</taxon>
        <taxon>Pseudomonadati</taxon>
        <taxon>Pseudomonadota</taxon>
        <taxon>Gammaproteobacteria</taxon>
        <taxon>Oceanospirillales</taxon>
        <taxon>Halomonadaceae</taxon>
        <taxon>Onishia</taxon>
    </lineage>
</organism>
<sequence length="117" mass="13308">MNDVSNSETQDKAASAEEAVKVKKERYQLLQRLEDLLETPMLILAFLWLALLMVELIWGESLLFEIVGTIIWAIFILDFAVKFVLAPHKVGGLNDQVQHVTHQVRCCHDLLLPPSHC</sequence>
<feature type="coiled-coil region" evidence="1">
    <location>
        <begin position="6"/>
        <end position="33"/>
    </location>
</feature>
<feature type="transmembrane region" description="Helical" evidence="2">
    <location>
        <begin position="36"/>
        <end position="58"/>
    </location>
</feature>
<keyword evidence="2" id="KW-0472">Membrane</keyword>
<keyword evidence="1" id="KW-0175">Coiled coil</keyword>
<evidence type="ECO:0000256" key="1">
    <source>
        <dbReference type="SAM" id="Coils"/>
    </source>
</evidence>
<dbReference type="AlphaFoldDB" id="A0A328XUB2"/>
<dbReference type="GO" id="GO:0034220">
    <property type="term" value="P:monoatomic ion transmembrane transport"/>
    <property type="evidence" value="ECO:0007669"/>
    <property type="project" value="UniProtKB-KW"/>
</dbReference>
<proteinExistence type="predicted"/>
<dbReference type="RefSeq" id="WP_112054923.1">
    <property type="nucleotide sequence ID" value="NZ_QLSX01000005.1"/>
</dbReference>
<evidence type="ECO:0000313" key="3">
    <source>
        <dbReference type="EMBL" id="RAR61580.1"/>
    </source>
</evidence>
<keyword evidence="2" id="KW-1133">Transmembrane helix</keyword>